<dbReference type="OrthoDB" id="9811700at2"/>
<dbReference type="PROSITE" id="PS00198">
    <property type="entry name" value="4FE4S_FER_1"/>
    <property type="match status" value="1"/>
</dbReference>
<keyword evidence="7" id="KW-0812">Transmembrane</keyword>
<reference evidence="9 10" key="1">
    <citation type="journal article" date="2011" name="Stand. Genomic Sci.">
        <title>Complete genome sequence of Nitratifractor salsuginis type strain (E9I37-1).</title>
        <authorList>
            <person name="Anderson I."/>
            <person name="Sikorski J."/>
            <person name="Zeytun A."/>
            <person name="Nolan M."/>
            <person name="Lapidus A."/>
            <person name="Lucas S."/>
            <person name="Hammon N."/>
            <person name="Deshpande S."/>
            <person name="Cheng J.F."/>
            <person name="Tapia R."/>
            <person name="Han C."/>
            <person name="Goodwin L."/>
            <person name="Pitluck S."/>
            <person name="Liolios K."/>
            <person name="Pagani I."/>
            <person name="Ivanova N."/>
            <person name="Huntemann M."/>
            <person name="Mavromatis K."/>
            <person name="Ovchinikova G."/>
            <person name="Pati A."/>
            <person name="Chen A."/>
            <person name="Palaniappan K."/>
            <person name="Land M."/>
            <person name="Hauser L."/>
            <person name="Brambilla E.M."/>
            <person name="Ngatchou-Djao O.D."/>
            <person name="Rohde M."/>
            <person name="Tindall B.J."/>
            <person name="Goker M."/>
            <person name="Detter J.C."/>
            <person name="Woyke T."/>
            <person name="Bristow J."/>
            <person name="Eisen J.A."/>
            <person name="Markowitz V."/>
            <person name="Hugenholtz P."/>
            <person name="Klenk H.P."/>
            <person name="Kyrpides N.C."/>
        </authorList>
    </citation>
    <scope>NUCLEOTIDE SEQUENCE [LARGE SCALE GENOMIC DNA]</scope>
    <source>
        <strain evidence="10">DSM 16511 / JCM 12458 / E9I37-1</strain>
    </source>
</reference>
<dbReference type="InterPro" id="IPR014116">
    <property type="entry name" value="Cyt_c_oxidase_cbb3_FixG"/>
</dbReference>
<dbReference type="PROSITE" id="PS51379">
    <property type="entry name" value="4FE4S_FER_2"/>
    <property type="match status" value="1"/>
</dbReference>
<dbReference type="EMBL" id="CP002452">
    <property type="protein sequence ID" value="ADV47321.1"/>
    <property type="molecule type" value="Genomic_DNA"/>
</dbReference>
<dbReference type="Pfam" id="PF12801">
    <property type="entry name" value="Fer4_5"/>
    <property type="match status" value="1"/>
</dbReference>
<dbReference type="GO" id="GO:0005886">
    <property type="term" value="C:plasma membrane"/>
    <property type="evidence" value="ECO:0007669"/>
    <property type="project" value="TreeGrafter"/>
</dbReference>
<dbReference type="Gene3D" id="1.10.1060.10">
    <property type="entry name" value="Alpha-helical ferredoxin"/>
    <property type="match status" value="1"/>
</dbReference>
<dbReference type="GO" id="GO:0051539">
    <property type="term" value="F:4 iron, 4 sulfur cluster binding"/>
    <property type="evidence" value="ECO:0007669"/>
    <property type="project" value="UniProtKB-KW"/>
</dbReference>
<protein>
    <submittedName>
        <fullName evidence="9">Cytochrome c oxidase accessory protein CcoG</fullName>
    </submittedName>
</protein>
<keyword evidence="1" id="KW-0813">Transport</keyword>
<evidence type="ECO:0000259" key="8">
    <source>
        <dbReference type="PROSITE" id="PS51379"/>
    </source>
</evidence>
<dbReference type="HOGENOM" id="CLU_032118_2_1_7"/>
<evidence type="ECO:0000256" key="5">
    <source>
        <dbReference type="ARBA" id="ARBA00023004"/>
    </source>
</evidence>
<evidence type="ECO:0000313" key="10">
    <source>
        <dbReference type="Proteomes" id="UP000008633"/>
    </source>
</evidence>
<dbReference type="NCBIfam" id="TIGR02745">
    <property type="entry name" value="ccoG_rdxA_fixG"/>
    <property type="match status" value="1"/>
</dbReference>
<evidence type="ECO:0000256" key="1">
    <source>
        <dbReference type="ARBA" id="ARBA00022448"/>
    </source>
</evidence>
<dbReference type="InterPro" id="IPR032879">
    <property type="entry name" value="FixG_C"/>
</dbReference>
<feature type="transmembrane region" description="Helical" evidence="7">
    <location>
        <begin position="153"/>
        <end position="174"/>
    </location>
</feature>
<feature type="transmembrane region" description="Helical" evidence="7">
    <location>
        <begin position="194"/>
        <end position="211"/>
    </location>
</feature>
<evidence type="ECO:0000256" key="6">
    <source>
        <dbReference type="ARBA" id="ARBA00023014"/>
    </source>
</evidence>
<feature type="transmembrane region" description="Helical" evidence="7">
    <location>
        <begin position="35"/>
        <end position="53"/>
    </location>
</feature>
<dbReference type="Pfam" id="PF13746">
    <property type="entry name" value="Fer4_18"/>
    <property type="match status" value="1"/>
</dbReference>
<feature type="domain" description="4Fe-4S ferredoxin-type" evidence="8">
    <location>
        <begin position="264"/>
        <end position="293"/>
    </location>
</feature>
<evidence type="ECO:0000256" key="2">
    <source>
        <dbReference type="ARBA" id="ARBA00022485"/>
    </source>
</evidence>
<dbReference type="AlphaFoldDB" id="E6X3A8"/>
<dbReference type="PANTHER" id="PTHR30176">
    <property type="entry name" value="FERREDOXIN-TYPE PROTEIN NAPH"/>
    <property type="match status" value="1"/>
</dbReference>
<dbReference type="InterPro" id="IPR017896">
    <property type="entry name" value="4Fe4S_Fe-S-bd"/>
</dbReference>
<keyword evidence="10" id="KW-1185">Reference proteome</keyword>
<keyword evidence="5" id="KW-0408">Iron</keyword>
<keyword evidence="3" id="KW-0479">Metal-binding</keyword>
<proteinExistence type="predicted"/>
<evidence type="ECO:0000313" key="9">
    <source>
        <dbReference type="EMBL" id="ADV47321.1"/>
    </source>
</evidence>
<keyword evidence="4" id="KW-0249">Electron transport</keyword>
<keyword evidence="2" id="KW-0004">4Fe-4S</keyword>
<dbReference type="Gene3D" id="2.60.40.10">
    <property type="entry name" value="Immunoglobulins"/>
    <property type="match status" value="1"/>
</dbReference>
<dbReference type="SUPFAM" id="SSF54862">
    <property type="entry name" value="4Fe-4S ferredoxins"/>
    <property type="match status" value="1"/>
</dbReference>
<dbReference type="eggNOG" id="COG0348">
    <property type="taxonomic scope" value="Bacteria"/>
</dbReference>
<sequence length="491" mass="56922">MQDATLNAGATPKPKKKNRAKDYLKGWVPYRIKRYWTFGIISTIALVLPWIRINGNHFFLLNFDHKQLHFFFVRFDMQELYLMPFLLMLLFLGIFAMTSVGGRVWCGWACPQTIFRVIYRDLFETKLLHLRKRINNKQIEPDMSKPENQIKRLIAILLWSILAFIAAADFLWYFVPPEDFFRYITDPANHTVLMGFWIGIALFLIADIVFIKENFCVYICPYSRVQSVLYDDDTLMAVYDPVRGGHIYEGTGNNRHKVVTSVKELHQREPEAECTACESCVKVCPTHIDIRKGLQLECINCLECVDACTKVMGALGKPSLVRWSSEREAVLHEGKTRIFRPKVIAYFTVLAIVLVALFVMGSKKEHMLLNVNKTTRLYKVHPGGIVENDYLFLFQNTEDKPHRYTFEVVDHPEIKIVRPKGSFELGARMKKKKVVVLETDKVLAKNTKKDTPIPITIHAYATDDPKRVTVTRKTVFVYPPYDEVEKARKQK</sequence>
<feature type="transmembrane region" description="Helical" evidence="7">
    <location>
        <begin position="81"/>
        <end position="106"/>
    </location>
</feature>
<evidence type="ECO:0000256" key="4">
    <source>
        <dbReference type="ARBA" id="ARBA00022982"/>
    </source>
</evidence>
<keyword evidence="7" id="KW-1133">Transmembrane helix</keyword>
<dbReference type="InterPro" id="IPR051684">
    <property type="entry name" value="Electron_Trans/Redox"/>
</dbReference>
<dbReference type="Pfam" id="PF11614">
    <property type="entry name" value="FixG_C"/>
    <property type="match status" value="1"/>
</dbReference>
<name>E6X3A8_NITSE</name>
<dbReference type="InterPro" id="IPR013783">
    <property type="entry name" value="Ig-like_fold"/>
</dbReference>
<dbReference type="GO" id="GO:0046872">
    <property type="term" value="F:metal ion binding"/>
    <property type="evidence" value="ECO:0007669"/>
    <property type="project" value="UniProtKB-KW"/>
</dbReference>
<feature type="transmembrane region" description="Helical" evidence="7">
    <location>
        <begin position="343"/>
        <end position="361"/>
    </location>
</feature>
<dbReference type="InterPro" id="IPR009051">
    <property type="entry name" value="Helical_ferredxn"/>
</dbReference>
<evidence type="ECO:0000256" key="3">
    <source>
        <dbReference type="ARBA" id="ARBA00022723"/>
    </source>
</evidence>
<evidence type="ECO:0000256" key="7">
    <source>
        <dbReference type="SAM" id="Phobius"/>
    </source>
</evidence>
<gene>
    <name evidence="9" type="ordered locus">Nitsa_2080</name>
</gene>
<dbReference type="InterPro" id="IPR017900">
    <property type="entry name" value="4Fe4S_Fe_S_CS"/>
</dbReference>
<dbReference type="Proteomes" id="UP000008633">
    <property type="component" value="Chromosome"/>
</dbReference>
<dbReference type="STRING" id="749222.Nitsa_2080"/>
<organism evidence="9 10">
    <name type="scientific">Nitratifractor salsuginis (strain DSM 16511 / JCM 12458 / E9I37-1)</name>
    <dbReference type="NCBI Taxonomy" id="749222"/>
    <lineage>
        <taxon>Bacteria</taxon>
        <taxon>Pseudomonadati</taxon>
        <taxon>Campylobacterota</taxon>
        <taxon>Epsilonproteobacteria</taxon>
        <taxon>Campylobacterales</taxon>
        <taxon>Sulfurovaceae</taxon>
        <taxon>Nitratifractor</taxon>
    </lineage>
</organism>
<dbReference type="PANTHER" id="PTHR30176:SF3">
    <property type="entry name" value="FERREDOXIN-TYPE PROTEIN NAPH"/>
    <property type="match status" value="1"/>
</dbReference>
<dbReference type="RefSeq" id="WP_013555006.1">
    <property type="nucleotide sequence ID" value="NC_014935.1"/>
</dbReference>
<keyword evidence="6" id="KW-0411">Iron-sulfur</keyword>
<dbReference type="KEGG" id="nsa:Nitsa_2080"/>
<accession>E6X3A8</accession>
<reference evidence="10" key="2">
    <citation type="submission" date="2011-01" db="EMBL/GenBank/DDBJ databases">
        <title>The complete genome of Nitratifractor salsuginis DSM 16511.</title>
        <authorList>
            <consortium name="US DOE Joint Genome Institute (JGI-PGF)"/>
            <person name="Lucas S."/>
            <person name="Copeland A."/>
            <person name="Lapidus A."/>
            <person name="Bruce D."/>
            <person name="Goodwin L."/>
            <person name="Pitluck S."/>
            <person name="Kyrpides N."/>
            <person name="Mavromatis K."/>
            <person name="Ivanova N."/>
            <person name="Mikhailova N."/>
            <person name="Zeytun A."/>
            <person name="Detter J.C."/>
            <person name="Tapia R."/>
            <person name="Han C."/>
            <person name="Land M."/>
            <person name="Hauser L."/>
            <person name="Markowitz V."/>
            <person name="Cheng J.-F."/>
            <person name="Hugenholtz P."/>
            <person name="Woyke T."/>
            <person name="Wu D."/>
            <person name="Tindall B."/>
            <person name="Schuetze A."/>
            <person name="Brambilla E."/>
            <person name="Klenk H.-P."/>
            <person name="Eisen J.A."/>
        </authorList>
    </citation>
    <scope>NUCLEOTIDE SEQUENCE [LARGE SCALE GENOMIC DNA]</scope>
    <source>
        <strain evidence="10">DSM 16511 / JCM 12458 / E9I37-1</strain>
    </source>
</reference>
<keyword evidence="7" id="KW-0472">Membrane</keyword>